<evidence type="ECO:0008006" key="3">
    <source>
        <dbReference type="Google" id="ProtNLM"/>
    </source>
</evidence>
<proteinExistence type="predicted"/>
<evidence type="ECO:0000313" key="1">
    <source>
        <dbReference type="EMBL" id="ROM91073.1"/>
    </source>
</evidence>
<dbReference type="Proteomes" id="UP000284684">
    <property type="component" value="Unassembled WGS sequence"/>
</dbReference>
<comment type="caution">
    <text evidence="1">The sequence shown here is derived from an EMBL/GenBank/DDBJ whole genome shotgun (WGS) entry which is preliminary data.</text>
</comment>
<sequence length="344" mass="38087">MDTFENLKSKPHLNGPKRQHFVPKFYLEGFTSAGWLGVFDRASGEIRKQRPKNVAVVGHLYTFEDHQDRKRFDLEVFFGHIENAAAPILKSLVQGKHLSSADRETFAIFLGLTAVRTPAAIAEASSVYAGFVKARSRLTLTDESQVLELLKKIKGDEANDSLLQKQAQDVTKMAREESYDVEVDQGYARGRSLKVWHIVAEELLKRDWMILHASGDGHSFLTSDSPVVLMSTSTATRNLPIGYGSPHAQILVPLTSKYALVASGSLGRTGRADIKNDDLRRFNMTVALNCHRQVMGSDIALVESITTELGLAGTEWQPTSRVESGTHAKTDGIVSVRTYERMGT</sequence>
<dbReference type="EMBL" id="MOBI01000028">
    <property type="protein sequence ID" value="ROM91073.1"/>
    <property type="molecule type" value="Genomic_DNA"/>
</dbReference>
<accession>A0A423GKN3</accession>
<gene>
    <name evidence="1" type="ORF">BK658_24555</name>
</gene>
<reference evidence="1 2" key="1">
    <citation type="submission" date="2016-10" db="EMBL/GenBank/DDBJ databases">
        <title>Comparative genome analysis of multiple Pseudomonas spp. focuses on biocontrol and plant growth promoting traits.</title>
        <authorList>
            <person name="Tao X.-Y."/>
            <person name="Taylor C.G."/>
        </authorList>
    </citation>
    <scope>NUCLEOTIDE SEQUENCE [LARGE SCALE GENOMIC DNA]</scope>
    <source>
        <strain evidence="1 2">37D10</strain>
    </source>
</reference>
<dbReference type="InterPro" id="IPR025332">
    <property type="entry name" value="DUF4238"/>
</dbReference>
<evidence type="ECO:0000313" key="2">
    <source>
        <dbReference type="Proteomes" id="UP000284684"/>
    </source>
</evidence>
<organism evidence="1 2">
    <name type="scientific">Pseudomonas brassicacearum</name>
    <dbReference type="NCBI Taxonomy" id="930166"/>
    <lineage>
        <taxon>Bacteria</taxon>
        <taxon>Pseudomonadati</taxon>
        <taxon>Pseudomonadota</taxon>
        <taxon>Gammaproteobacteria</taxon>
        <taxon>Pseudomonadales</taxon>
        <taxon>Pseudomonadaceae</taxon>
        <taxon>Pseudomonas</taxon>
    </lineage>
</organism>
<dbReference type="RefSeq" id="WP_123584713.1">
    <property type="nucleotide sequence ID" value="NZ_MOBI01000028.1"/>
</dbReference>
<dbReference type="Pfam" id="PF14022">
    <property type="entry name" value="DUF4238"/>
    <property type="match status" value="1"/>
</dbReference>
<dbReference type="AlphaFoldDB" id="A0A423GKN3"/>
<name>A0A423GKN3_9PSED</name>
<protein>
    <recommendedName>
        <fullName evidence="3">DUF4238 domain-containing protein</fullName>
    </recommendedName>
</protein>